<reference evidence="3" key="1">
    <citation type="submission" date="2010-07" db="EMBL/GenBank/DDBJ databases">
        <title>The genome sequence of Gaeumannomyces graminis var. tritici strain R3-111a-1.</title>
        <authorList>
            <consortium name="The Broad Institute Genome Sequencing Platform"/>
            <person name="Ma L.-J."/>
            <person name="Dead R."/>
            <person name="Young S."/>
            <person name="Zeng Q."/>
            <person name="Koehrsen M."/>
            <person name="Alvarado L."/>
            <person name="Berlin A."/>
            <person name="Chapman S.B."/>
            <person name="Chen Z."/>
            <person name="Freedman E."/>
            <person name="Gellesch M."/>
            <person name="Goldberg J."/>
            <person name="Griggs A."/>
            <person name="Gujja S."/>
            <person name="Heilman E.R."/>
            <person name="Heiman D."/>
            <person name="Hepburn T."/>
            <person name="Howarth C."/>
            <person name="Jen D."/>
            <person name="Larson L."/>
            <person name="Mehta T."/>
            <person name="Neiman D."/>
            <person name="Pearson M."/>
            <person name="Roberts A."/>
            <person name="Saif S."/>
            <person name="Shea T."/>
            <person name="Shenoy N."/>
            <person name="Sisk P."/>
            <person name="Stolte C."/>
            <person name="Sykes S."/>
            <person name="Walk T."/>
            <person name="White J."/>
            <person name="Yandava C."/>
            <person name="Haas B."/>
            <person name="Nusbaum C."/>
            <person name="Birren B."/>
        </authorList>
    </citation>
    <scope>NUCLEOTIDE SEQUENCE [LARGE SCALE GENOMIC DNA]</scope>
    <source>
        <strain evidence="3">R3-111a-1</strain>
    </source>
</reference>
<gene>
    <name evidence="2" type="primary">20345036</name>
    <name evidence="1" type="ORF">GGTG_04578</name>
</gene>
<evidence type="ECO:0000313" key="2">
    <source>
        <dbReference type="EnsemblFungi" id="EJT79494"/>
    </source>
</evidence>
<sequence length="76" mass="8402">MPYPREPKPLKTTSFSLALQLLPLKLLAPKAALPGVNTDAALLRETAQFLASAKLGFSKLFEKLRYRFGQPFVNGI</sequence>
<dbReference type="RefSeq" id="XP_009220639.1">
    <property type="nucleotide sequence ID" value="XM_009222375.1"/>
</dbReference>
<organism evidence="1">
    <name type="scientific">Gaeumannomyces tritici (strain R3-111a-1)</name>
    <name type="common">Wheat and barley take-all root rot fungus</name>
    <name type="synonym">Gaeumannomyces graminis var. tritici</name>
    <dbReference type="NCBI Taxonomy" id="644352"/>
    <lineage>
        <taxon>Eukaryota</taxon>
        <taxon>Fungi</taxon>
        <taxon>Dikarya</taxon>
        <taxon>Ascomycota</taxon>
        <taxon>Pezizomycotina</taxon>
        <taxon>Sordariomycetes</taxon>
        <taxon>Sordariomycetidae</taxon>
        <taxon>Magnaporthales</taxon>
        <taxon>Magnaporthaceae</taxon>
        <taxon>Gaeumannomyces</taxon>
    </lineage>
</organism>
<reference evidence="2" key="5">
    <citation type="submission" date="2018-04" db="UniProtKB">
        <authorList>
            <consortium name="EnsemblFungi"/>
        </authorList>
    </citation>
    <scope>IDENTIFICATION</scope>
    <source>
        <strain evidence="2">R3-111a-1</strain>
    </source>
</reference>
<dbReference type="VEuPathDB" id="FungiDB:GGTG_04578"/>
<dbReference type="Proteomes" id="UP000006039">
    <property type="component" value="Unassembled WGS sequence"/>
</dbReference>
<reference evidence="1" key="2">
    <citation type="submission" date="2010-07" db="EMBL/GenBank/DDBJ databases">
        <authorList>
            <consortium name="The Broad Institute Genome Sequencing Platform"/>
            <consortium name="Broad Institute Genome Sequencing Center for Infectious Disease"/>
            <person name="Ma L.-J."/>
            <person name="Dead R."/>
            <person name="Young S."/>
            <person name="Zeng Q."/>
            <person name="Koehrsen M."/>
            <person name="Alvarado L."/>
            <person name="Berlin A."/>
            <person name="Chapman S.B."/>
            <person name="Chen Z."/>
            <person name="Freedman E."/>
            <person name="Gellesch M."/>
            <person name="Goldberg J."/>
            <person name="Griggs A."/>
            <person name="Gujja S."/>
            <person name="Heilman E.R."/>
            <person name="Heiman D."/>
            <person name="Hepburn T."/>
            <person name="Howarth C."/>
            <person name="Jen D."/>
            <person name="Larson L."/>
            <person name="Mehta T."/>
            <person name="Neiman D."/>
            <person name="Pearson M."/>
            <person name="Roberts A."/>
            <person name="Saif S."/>
            <person name="Shea T."/>
            <person name="Shenoy N."/>
            <person name="Sisk P."/>
            <person name="Stolte C."/>
            <person name="Sykes S."/>
            <person name="Walk T."/>
            <person name="White J."/>
            <person name="Yandava C."/>
            <person name="Haas B."/>
            <person name="Nusbaum C."/>
            <person name="Birren B."/>
        </authorList>
    </citation>
    <scope>NUCLEOTIDE SEQUENCE</scope>
    <source>
        <strain evidence="1">R3-111a-1</strain>
    </source>
</reference>
<keyword evidence="3" id="KW-1185">Reference proteome</keyword>
<evidence type="ECO:0000313" key="1">
    <source>
        <dbReference type="EMBL" id="EJT79494.1"/>
    </source>
</evidence>
<proteinExistence type="predicted"/>
<dbReference type="HOGENOM" id="CLU_2654622_0_0_1"/>
<reference evidence="1" key="3">
    <citation type="submission" date="2010-09" db="EMBL/GenBank/DDBJ databases">
        <title>Annotation of Gaeumannomyces graminis var. tritici R3-111a-1.</title>
        <authorList>
            <consortium name="The Broad Institute Genome Sequencing Platform"/>
            <person name="Ma L.-J."/>
            <person name="Dead R."/>
            <person name="Young S.K."/>
            <person name="Zeng Q."/>
            <person name="Gargeya S."/>
            <person name="Fitzgerald M."/>
            <person name="Haas B."/>
            <person name="Abouelleil A."/>
            <person name="Alvarado L."/>
            <person name="Arachchi H.M."/>
            <person name="Berlin A."/>
            <person name="Brown A."/>
            <person name="Chapman S.B."/>
            <person name="Chen Z."/>
            <person name="Dunbar C."/>
            <person name="Freedman E."/>
            <person name="Gearin G."/>
            <person name="Gellesch M."/>
            <person name="Goldberg J."/>
            <person name="Griggs A."/>
            <person name="Gujja S."/>
            <person name="Heiman D."/>
            <person name="Howarth C."/>
            <person name="Larson L."/>
            <person name="Lui A."/>
            <person name="MacDonald P.J.P."/>
            <person name="Mehta T."/>
            <person name="Montmayeur A."/>
            <person name="Murphy C."/>
            <person name="Neiman D."/>
            <person name="Pearson M."/>
            <person name="Priest M."/>
            <person name="Roberts A."/>
            <person name="Saif S."/>
            <person name="Shea T."/>
            <person name="Shenoy N."/>
            <person name="Sisk P."/>
            <person name="Stolte C."/>
            <person name="Sykes S."/>
            <person name="Yandava C."/>
            <person name="Wortman J."/>
            <person name="Nusbaum C."/>
            <person name="Birren B."/>
        </authorList>
    </citation>
    <scope>NUCLEOTIDE SEQUENCE</scope>
    <source>
        <strain evidence="1">R3-111a-1</strain>
    </source>
</reference>
<dbReference type="EMBL" id="GL385396">
    <property type="protein sequence ID" value="EJT79494.1"/>
    <property type="molecule type" value="Genomic_DNA"/>
</dbReference>
<accession>J3NTH9</accession>
<reference evidence="2" key="4">
    <citation type="journal article" date="2015" name="G3 (Bethesda)">
        <title>Genome sequences of three phytopathogenic species of the Magnaporthaceae family of fungi.</title>
        <authorList>
            <person name="Okagaki L.H."/>
            <person name="Nunes C.C."/>
            <person name="Sailsbery J."/>
            <person name="Clay B."/>
            <person name="Brown D."/>
            <person name="John T."/>
            <person name="Oh Y."/>
            <person name="Young N."/>
            <person name="Fitzgerald M."/>
            <person name="Haas B.J."/>
            <person name="Zeng Q."/>
            <person name="Young S."/>
            <person name="Adiconis X."/>
            <person name="Fan L."/>
            <person name="Levin J.Z."/>
            <person name="Mitchell T.K."/>
            <person name="Okubara P.A."/>
            <person name="Farman M.L."/>
            <person name="Kohn L.M."/>
            <person name="Birren B."/>
            <person name="Ma L.-J."/>
            <person name="Dean R.A."/>
        </authorList>
    </citation>
    <scope>NUCLEOTIDE SEQUENCE</scope>
    <source>
        <strain evidence="2">R3-111a-1</strain>
    </source>
</reference>
<dbReference type="EnsemblFungi" id="EJT79494">
    <property type="protein sequence ID" value="EJT79494"/>
    <property type="gene ID" value="GGTG_04578"/>
</dbReference>
<dbReference type="AlphaFoldDB" id="J3NTH9"/>
<dbReference type="GeneID" id="20345036"/>
<evidence type="ECO:0000313" key="3">
    <source>
        <dbReference type="Proteomes" id="UP000006039"/>
    </source>
</evidence>
<name>J3NTH9_GAET3</name>
<protein>
    <submittedName>
        <fullName evidence="1 2">Uncharacterized protein</fullName>
    </submittedName>
</protein>